<keyword evidence="2" id="KW-0378">Hydrolase</keyword>
<dbReference type="EMBL" id="JBHTOC010000007">
    <property type="protein sequence ID" value="MFD1429816.1"/>
    <property type="molecule type" value="Genomic_DNA"/>
</dbReference>
<dbReference type="EC" id="3.1.1.-" evidence="2"/>
<evidence type="ECO:0000313" key="2">
    <source>
        <dbReference type="EMBL" id="MFD1429816.1"/>
    </source>
</evidence>
<evidence type="ECO:0000256" key="1">
    <source>
        <dbReference type="ARBA" id="ARBA00005564"/>
    </source>
</evidence>
<dbReference type="PANTHER" id="PTHR30344:SF1">
    <property type="entry name" value="6-PHOSPHOGLUCONOLACTONASE"/>
    <property type="match status" value="1"/>
</dbReference>
<dbReference type="PANTHER" id="PTHR30344">
    <property type="entry name" value="6-PHOSPHOGLUCONOLACTONASE-RELATED"/>
    <property type="match status" value="1"/>
</dbReference>
<dbReference type="Proteomes" id="UP001597196">
    <property type="component" value="Unassembled WGS sequence"/>
</dbReference>
<proteinExistence type="inferred from homology"/>
<keyword evidence="3" id="KW-1185">Reference proteome</keyword>
<gene>
    <name evidence="2" type="ORF">ACFQ4P_06100</name>
</gene>
<sequence length="344" mass="36742">MKQTVLLGGYTRHGGKGVYRAAFDSETGALSPFTPFITSLTSPTYMAVSSANIAYIVSAGDGEGGVAAFDLNGATPRLINSVLTPGGSPAHISLDEKRVLVFAAFYHDGRANVYKIGEDGGLTATDSVQHAGNGPRPEQDEAHVHFAALTPDDRLALVDLGNDTVTTYPVDEAGKLGAPTILNTPKGYGPRHLVFNHKRPIAYLLGELSSNLTVMPYDATTGSFTMGQTVKTIPDDYTDFNGAAAIRLSSDDRFLYASNRGYNTIVVYAVSEDGLSLTEIQQISTEGDFPRDFDLDLSETYVLAVNQKTSNGTLYQRDAATGKLTLAAKDLETPEAVNVVFLKD</sequence>
<dbReference type="GO" id="GO:0016787">
    <property type="term" value="F:hydrolase activity"/>
    <property type="evidence" value="ECO:0007669"/>
    <property type="project" value="UniProtKB-KW"/>
</dbReference>
<dbReference type="Pfam" id="PF10282">
    <property type="entry name" value="Lactonase"/>
    <property type="match status" value="1"/>
</dbReference>
<comment type="caution">
    <text evidence="2">The sequence shown here is derived from an EMBL/GenBank/DDBJ whole genome shotgun (WGS) entry which is preliminary data.</text>
</comment>
<name>A0ABW4CI59_9LACO</name>
<protein>
    <submittedName>
        <fullName evidence="2">Lactonase family protein</fullName>
        <ecNumber evidence="2">3.1.1.-</ecNumber>
    </submittedName>
</protein>
<dbReference type="InterPro" id="IPR050282">
    <property type="entry name" value="Cycloisomerase_2"/>
</dbReference>
<comment type="similarity">
    <text evidence="1">Belongs to the cycloisomerase 2 family.</text>
</comment>
<organism evidence="2 3">
    <name type="scientific">Lacticaseibacillus mingshuiensis</name>
    <dbReference type="NCBI Taxonomy" id="2799574"/>
    <lineage>
        <taxon>Bacteria</taxon>
        <taxon>Bacillati</taxon>
        <taxon>Bacillota</taxon>
        <taxon>Bacilli</taxon>
        <taxon>Lactobacillales</taxon>
        <taxon>Lactobacillaceae</taxon>
        <taxon>Lacticaseibacillus</taxon>
    </lineage>
</organism>
<dbReference type="InterPro" id="IPR019405">
    <property type="entry name" value="Lactonase_7-beta_prop"/>
</dbReference>
<dbReference type="Gene3D" id="2.130.10.10">
    <property type="entry name" value="YVTN repeat-like/Quinoprotein amine dehydrogenase"/>
    <property type="match status" value="1"/>
</dbReference>
<dbReference type="InterPro" id="IPR015943">
    <property type="entry name" value="WD40/YVTN_repeat-like_dom_sf"/>
</dbReference>
<reference evidence="3" key="1">
    <citation type="journal article" date="2019" name="Int. J. Syst. Evol. Microbiol.">
        <title>The Global Catalogue of Microorganisms (GCM) 10K type strain sequencing project: providing services to taxonomists for standard genome sequencing and annotation.</title>
        <authorList>
            <consortium name="The Broad Institute Genomics Platform"/>
            <consortium name="The Broad Institute Genome Sequencing Center for Infectious Disease"/>
            <person name="Wu L."/>
            <person name="Ma J."/>
        </authorList>
    </citation>
    <scope>NUCLEOTIDE SEQUENCE [LARGE SCALE GENOMIC DNA]</scope>
    <source>
        <strain evidence="3">CCM 8980</strain>
    </source>
</reference>
<dbReference type="InterPro" id="IPR011048">
    <property type="entry name" value="Haem_d1_sf"/>
</dbReference>
<evidence type="ECO:0000313" key="3">
    <source>
        <dbReference type="Proteomes" id="UP001597196"/>
    </source>
</evidence>
<dbReference type="SUPFAM" id="SSF51004">
    <property type="entry name" value="C-terminal (heme d1) domain of cytochrome cd1-nitrite reductase"/>
    <property type="match status" value="1"/>
</dbReference>
<accession>A0ABW4CI59</accession>
<dbReference type="RefSeq" id="WP_203627686.1">
    <property type="nucleotide sequence ID" value="NZ_BOLQ01000014.1"/>
</dbReference>